<dbReference type="Proteomes" id="UP000054047">
    <property type="component" value="Unassembled WGS sequence"/>
</dbReference>
<sequence>MDLGLNMLRHSAKNETQVVSPLSVIFALALVQVGAKGGTKSQISEVISKGATDDEFVDFYSNLANNTLSPSSGVQTRIANAFFLNGKYSIDEQYNDTITDKYSTKVEALDFGQIKHSTEIEFLDEHDESRDYTKDEEMEVLSLRYKDTSSAFNIILPKKMFGLDELRTNLTRDIDKPEPTISIPKMTVETDFDLKEALIAMGIEDMFSASADLTGIAESPPLAFSDAAHKAIVEVDEGRIVAAAVTMLR</sequence>
<dbReference type="SMART" id="SM00093">
    <property type="entry name" value="SERPIN"/>
    <property type="match status" value="1"/>
</dbReference>
<dbReference type="InterPro" id="IPR036186">
    <property type="entry name" value="Serpin_sf"/>
</dbReference>
<feature type="domain" description="Serpin" evidence="3">
    <location>
        <begin position="5"/>
        <end position="247"/>
    </location>
</feature>
<dbReference type="Pfam" id="PF00079">
    <property type="entry name" value="Serpin"/>
    <property type="match status" value="2"/>
</dbReference>
<evidence type="ECO:0000313" key="4">
    <source>
        <dbReference type="EMBL" id="KIH46879.1"/>
    </source>
</evidence>
<keyword evidence="5" id="KW-1185">Reference proteome</keyword>
<evidence type="ECO:0000313" key="5">
    <source>
        <dbReference type="Proteomes" id="UP000054047"/>
    </source>
</evidence>
<protein>
    <submittedName>
        <fullName evidence="4">Serine proteinase inhibitor</fullName>
    </submittedName>
</protein>
<dbReference type="OrthoDB" id="9518664at2759"/>
<dbReference type="EMBL" id="KN768360">
    <property type="protein sequence ID" value="KIH46879.1"/>
    <property type="molecule type" value="Genomic_DNA"/>
</dbReference>
<organism evidence="4 5">
    <name type="scientific">Ancylostoma duodenale</name>
    <dbReference type="NCBI Taxonomy" id="51022"/>
    <lineage>
        <taxon>Eukaryota</taxon>
        <taxon>Metazoa</taxon>
        <taxon>Ecdysozoa</taxon>
        <taxon>Nematoda</taxon>
        <taxon>Chromadorea</taxon>
        <taxon>Rhabditida</taxon>
        <taxon>Rhabditina</taxon>
        <taxon>Rhabditomorpha</taxon>
        <taxon>Strongyloidea</taxon>
        <taxon>Ancylostomatidae</taxon>
        <taxon>Ancylostomatinae</taxon>
        <taxon>Ancylostoma</taxon>
    </lineage>
</organism>
<evidence type="ECO:0000256" key="2">
    <source>
        <dbReference type="RuleBase" id="RU000411"/>
    </source>
</evidence>
<dbReference type="GO" id="GO:0005615">
    <property type="term" value="C:extracellular space"/>
    <property type="evidence" value="ECO:0007669"/>
    <property type="project" value="InterPro"/>
</dbReference>
<dbReference type="InterPro" id="IPR000215">
    <property type="entry name" value="Serpin_fam"/>
</dbReference>
<dbReference type="AlphaFoldDB" id="A0A0C2FJH9"/>
<dbReference type="Gene3D" id="3.30.497.10">
    <property type="entry name" value="Antithrombin, subunit I, domain 2"/>
    <property type="match status" value="2"/>
</dbReference>
<accession>A0A0C2FJH9</accession>
<dbReference type="PANTHER" id="PTHR11461:SF211">
    <property type="entry name" value="GH10112P-RELATED"/>
    <property type="match status" value="1"/>
</dbReference>
<comment type="similarity">
    <text evidence="1 2">Belongs to the serpin family.</text>
</comment>
<name>A0A0C2FJH9_9BILA</name>
<proteinExistence type="inferred from homology"/>
<dbReference type="SUPFAM" id="SSF56574">
    <property type="entry name" value="Serpins"/>
    <property type="match status" value="1"/>
</dbReference>
<dbReference type="InterPro" id="IPR023796">
    <property type="entry name" value="Serpin_dom"/>
</dbReference>
<evidence type="ECO:0000256" key="1">
    <source>
        <dbReference type="ARBA" id="ARBA00009500"/>
    </source>
</evidence>
<reference evidence="4 5" key="1">
    <citation type="submission" date="2013-12" db="EMBL/GenBank/DDBJ databases">
        <title>Draft genome of the parsitic nematode Ancylostoma duodenale.</title>
        <authorList>
            <person name="Mitreva M."/>
        </authorList>
    </citation>
    <scope>NUCLEOTIDE SEQUENCE [LARGE SCALE GENOMIC DNA]</scope>
    <source>
        <strain evidence="4 5">Zhejiang</strain>
    </source>
</reference>
<gene>
    <name evidence="4" type="ORF">ANCDUO_23065</name>
</gene>
<dbReference type="InterPro" id="IPR042178">
    <property type="entry name" value="Serpin_sf_1"/>
</dbReference>
<dbReference type="GO" id="GO:0004867">
    <property type="term" value="F:serine-type endopeptidase inhibitor activity"/>
    <property type="evidence" value="ECO:0007669"/>
    <property type="project" value="InterPro"/>
</dbReference>
<evidence type="ECO:0000259" key="3">
    <source>
        <dbReference type="SMART" id="SM00093"/>
    </source>
</evidence>
<dbReference type="PANTHER" id="PTHR11461">
    <property type="entry name" value="SERINE PROTEASE INHIBITOR, SERPIN"/>
    <property type="match status" value="1"/>
</dbReference>